<evidence type="ECO:0000256" key="1">
    <source>
        <dbReference type="ARBA" id="ARBA00022741"/>
    </source>
</evidence>
<gene>
    <name evidence="7" type="ORF">P0Y65_00125</name>
</gene>
<dbReference type="GO" id="GO:0004386">
    <property type="term" value="F:helicase activity"/>
    <property type="evidence" value="ECO:0007669"/>
    <property type="project" value="UniProtKB-KW"/>
</dbReference>
<dbReference type="InterPro" id="IPR049730">
    <property type="entry name" value="SNF2/RAD54-like_C"/>
</dbReference>
<feature type="domain" description="Helicase C-terminal" evidence="6">
    <location>
        <begin position="521"/>
        <end position="665"/>
    </location>
</feature>
<evidence type="ECO:0000256" key="4">
    <source>
        <dbReference type="ARBA" id="ARBA00022840"/>
    </source>
</evidence>
<evidence type="ECO:0000256" key="3">
    <source>
        <dbReference type="ARBA" id="ARBA00022806"/>
    </source>
</evidence>
<dbReference type="GO" id="GO:0005524">
    <property type="term" value="F:ATP binding"/>
    <property type="evidence" value="ECO:0007669"/>
    <property type="project" value="UniProtKB-KW"/>
</dbReference>
<sequence length="939" mass="103734">MTKLTPIVDCWIEDTRSNRIGHVVRHDDQGVVANFGPEIGERQVPEGSWGCGFRQGFIVQDVPLSAVRRTLGLGTVVATRAIADSYLVAVQIHETGQTRWFPFERLARIMDPRLQYLRSEERFEDSGERTALNLMSHALRTWNEATGALERLDVDPLPHQINLVHRIVGSGTSNWLIADDVGLGKTIEVGLLLGALERKQNVRRVLVIVPSGLTKQWKTEMQTKFNRSFKIYGRDFEVEQPEDWPDHVIASLDLVKPRNSDDEGVDFTTRFGAILAAASWDIVIFDEAHRLSRDEAGRQTLRFKLANALRKRTDSLLLLSGTPHQGDVGKFQSLLKLVRPGSSAEIDDLDEDPSFVADIVLRNRKIDVVDAEGKFIFHGVLVRLANIPNSPETIELERRLSNYLARGYQAGDRMGGNSGRAIGFVMTIYRKLASSSVWTLLVAMRRRRARLSGQGLAAASSIELNGNEGIEIADGEDDAAGQDYGTASSFFAEELDAIDSVISQAEACLLADRKLLELLGVVGDLILAQGKKLLIFTEYRATQEYLQRKLMEDLGVRSVLINGGMTVDDKQASIDAFEDDVDVLVSTEAGGEGLNLQKNCHVLVNYDIPWNPARLQQRIGRLYRYGQLDKVVVVNMTSTDTIDNEILTSVLTRLEHVVKQMSAVSSEYDDRHRSEVLGDLLDRIDINDLLEEARNGPVQRTAERIDRAIDQAQRARSLQDDILSGVSTLSSGGWMHLGSFTTLDLANFIRRAAVLSGIEVVPGDDPERFDLRLGEDLRGRFPEFGGRTVVPCRTRRNGVVTGSRVLLDFSSSIVRFLVEHVSRPQFGGGYGVLATPDMVPLLAAGVVHYQNEQGEPRGADLFVAGRGTGGAVAVDNGLLKPLFEGAKPRGRPLQQRPEDRKAAIDALMDRIEIDVAAGFESGRHANGIFAVGVIENNEA</sequence>
<keyword evidence="4" id="KW-0067">ATP-binding</keyword>
<dbReference type="CDD" id="cd18793">
    <property type="entry name" value="SF2_C_SNF"/>
    <property type="match status" value="1"/>
</dbReference>
<dbReference type="Proteomes" id="UP001217476">
    <property type="component" value="Chromosome"/>
</dbReference>
<dbReference type="SUPFAM" id="SSF52540">
    <property type="entry name" value="P-loop containing nucleoside triphosphate hydrolases"/>
    <property type="match status" value="2"/>
</dbReference>
<dbReference type="InterPro" id="IPR000330">
    <property type="entry name" value="SNF2_N"/>
</dbReference>
<dbReference type="InterPro" id="IPR014001">
    <property type="entry name" value="Helicase_ATP-bd"/>
</dbReference>
<keyword evidence="3 7" id="KW-0347">Helicase</keyword>
<dbReference type="Gene3D" id="3.40.50.10810">
    <property type="entry name" value="Tandem AAA-ATPase domain"/>
    <property type="match status" value="1"/>
</dbReference>
<evidence type="ECO:0000259" key="6">
    <source>
        <dbReference type="PROSITE" id="PS51194"/>
    </source>
</evidence>
<dbReference type="InterPro" id="IPR038718">
    <property type="entry name" value="SNF2-like_sf"/>
</dbReference>
<dbReference type="Gene3D" id="3.40.50.300">
    <property type="entry name" value="P-loop containing nucleotide triphosphate hydrolases"/>
    <property type="match status" value="1"/>
</dbReference>
<dbReference type="Pfam" id="PF00176">
    <property type="entry name" value="SNF2-rel_dom"/>
    <property type="match status" value="1"/>
</dbReference>
<dbReference type="InterPro" id="IPR001650">
    <property type="entry name" value="Helicase_C-like"/>
</dbReference>
<evidence type="ECO:0000313" key="7">
    <source>
        <dbReference type="EMBL" id="WEK04702.1"/>
    </source>
</evidence>
<dbReference type="Pfam" id="PF00271">
    <property type="entry name" value="Helicase_C"/>
    <property type="match status" value="1"/>
</dbReference>
<evidence type="ECO:0000259" key="5">
    <source>
        <dbReference type="PROSITE" id="PS51192"/>
    </source>
</evidence>
<dbReference type="PROSITE" id="PS51192">
    <property type="entry name" value="HELICASE_ATP_BIND_1"/>
    <property type="match status" value="1"/>
</dbReference>
<name>A0AAJ6B014_9HYPH</name>
<dbReference type="InterPro" id="IPR057342">
    <property type="entry name" value="DEXDc_RapA"/>
</dbReference>
<dbReference type="CDD" id="cd18011">
    <property type="entry name" value="DEXDc_RapA"/>
    <property type="match status" value="1"/>
</dbReference>
<dbReference type="AlphaFoldDB" id="A0AAJ6B014"/>
<evidence type="ECO:0000313" key="8">
    <source>
        <dbReference type="Proteomes" id="UP001217476"/>
    </source>
</evidence>
<accession>A0AAJ6B014</accession>
<proteinExistence type="predicted"/>
<dbReference type="SMART" id="SM00487">
    <property type="entry name" value="DEXDc"/>
    <property type="match status" value="1"/>
</dbReference>
<feature type="domain" description="Helicase ATP-binding" evidence="5">
    <location>
        <begin position="166"/>
        <end position="341"/>
    </location>
</feature>
<protein>
    <submittedName>
        <fullName evidence="7">DEAD/DEAH box helicase</fullName>
    </submittedName>
</protein>
<keyword evidence="2" id="KW-0378">Hydrolase</keyword>
<reference evidence="7" key="1">
    <citation type="submission" date="2023-03" db="EMBL/GenBank/DDBJ databases">
        <title>Andean soil-derived lignocellulolytic bacterial consortium as a source of novel taxa and putative plastic-active enzymes.</title>
        <authorList>
            <person name="Diaz-Garcia L."/>
            <person name="Chuvochina M."/>
            <person name="Feuerriegel G."/>
            <person name="Bunk B."/>
            <person name="Sproer C."/>
            <person name="Streit W.R."/>
            <person name="Rodriguez L.M."/>
            <person name="Overmann J."/>
            <person name="Jimenez D.J."/>
        </authorList>
    </citation>
    <scope>NUCLEOTIDE SEQUENCE</scope>
    <source>
        <strain evidence="7">MAG 4196</strain>
    </source>
</reference>
<evidence type="ECO:0000256" key="2">
    <source>
        <dbReference type="ARBA" id="ARBA00022801"/>
    </source>
</evidence>
<organism evidence="7 8">
    <name type="scientific">Candidatus Devosia phytovorans</name>
    <dbReference type="NCBI Taxonomy" id="3121372"/>
    <lineage>
        <taxon>Bacteria</taxon>
        <taxon>Pseudomonadati</taxon>
        <taxon>Pseudomonadota</taxon>
        <taxon>Alphaproteobacteria</taxon>
        <taxon>Hyphomicrobiales</taxon>
        <taxon>Devosiaceae</taxon>
        <taxon>Devosia</taxon>
    </lineage>
</organism>
<dbReference type="PROSITE" id="PS51194">
    <property type="entry name" value="HELICASE_CTER"/>
    <property type="match status" value="1"/>
</dbReference>
<dbReference type="InterPro" id="IPR027417">
    <property type="entry name" value="P-loop_NTPase"/>
</dbReference>
<dbReference type="EMBL" id="CP119312">
    <property type="protein sequence ID" value="WEK04702.1"/>
    <property type="molecule type" value="Genomic_DNA"/>
</dbReference>
<dbReference type="SMART" id="SM00490">
    <property type="entry name" value="HELICc"/>
    <property type="match status" value="1"/>
</dbReference>
<dbReference type="PANTHER" id="PTHR10799">
    <property type="entry name" value="SNF2/RAD54 HELICASE FAMILY"/>
    <property type="match status" value="1"/>
</dbReference>
<keyword evidence="1" id="KW-0547">Nucleotide-binding</keyword>
<dbReference type="GO" id="GO:0016787">
    <property type="term" value="F:hydrolase activity"/>
    <property type="evidence" value="ECO:0007669"/>
    <property type="project" value="UniProtKB-KW"/>
</dbReference>